<feature type="region of interest" description="Disordered" evidence="1">
    <location>
        <begin position="694"/>
        <end position="724"/>
    </location>
</feature>
<proteinExistence type="predicted"/>
<dbReference type="AlphaFoldDB" id="A0A846XUM1"/>
<feature type="compositionally biased region" description="Low complexity" evidence="1">
    <location>
        <begin position="361"/>
        <end position="392"/>
    </location>
</feature>
<dbReference type="EMBL" id="JAAXOP010000002">
    <property type="protein sequence ID" value="NKY49434.1"/>
    <property type="molecule type" value="Genomic_DNA"/>
</dbReference>
<feature type="compositionally biased region" description="Low complexity" evidence="1">
    <location>
        <begin position="444"/>
        <end position="501"/>
    </location>
</feature>
<keyword evidence="3" id="KW-1185">Reference proteome</keyword>
<feature type="region of interest" description="Disordered" evidence="1">
    <location>
        <begin position="319"/>
        <end position="585"/>
    </location>
</feature>
<comment type="caution">
    <text evidence="2">The sequence shown here is derived from an EMBL/GenBank/DDBJ whole genome shotgun (WGS) entry which is preliminary data.</text>
</comment>
<name>A0A846XUM1_9NOCA</name>
<organism evidence="2 3">
    <name type="scientific">Nocardia vermiculata</name>
    <dbReference type="NCBI Taxonomy" id="257274"/>
    <lineage>
        <taxon>Bacteria</taxon>
        <taxon>Bacillati</taxon>
        <taxon>Actinomycetota</taxon>
        <taxon>Actinomycetes</taxon>
        <taxon>Mycobacteriales</taxon>
        <taxon>Nocardiaceae</taxon>
        <taxon>Nocardia</taxon>
    </lineage>
</organism>
<feature type="compositionally biased region" description="Basic and acidic residues" evidence="1">
    <location>
        <begin position="1"/>
        <end position="20"/>
    </location>
</feature>
<feature type="compositionally biased region" description="Acidic residues" evidence="1">
    <location>
        <begin position="433"/>
        <end position="443"/>
    </location>
</feature>
<evidence type="ECO:0000313" key="2">
    <source>
        <dbReference type="EMBL" id="NKY49434.1"/>
    </source>
</evidence>
<sequence>MGKVDEVADNVNSEHERGWGDTEYYAGDEAKKTLDAILDADLTPGQLEQVFDKVDKTVRKDLFDDATNDDGDNLMEQAKYKNLLVALESGDYKDAQLKEKKPEKIEFDPKQGGFLPLAEGKHLEPVQLWVPKGASALLESLIADTQATMQLGFDTLGTSTPKDHPDFSSILLGNGVDTPGGWSHTIDQYDSLKGQLKGRKEEHTAAYKDVKLITVDSKDKNYETIKKLKQIKDELNDHLDDTYTPTKGNTTIRREGDKVVRYSGNPSDPMTDTIYEKGSGKDGYWKLTYEAEQSLYVHYLDVAAEQWDKAYDAAAKAFQKDGENVDGKDPETGDAEAARKEGYEQGYAKGKEAAKGKEGAGKQATPSGPPGGTQQPTGTEQPTGSGTPTGSDTDTEKEPTDFSDLFPKEIGDDTELGSGDDADSTTDGADGVTDTDADDDPTGTDESTGASSAIDDAIATITDSAGDGSETPTPATPATNTGVTSDPSSSMFNPNSMFSPFGSALNSGNPLGQQQGGSASGGTPFGIPGSDSGAGATPKNPMLQIPGTDTASASSPVQGSAVSSNPITATGSPVSQSRAPHSPVDMKLWPDESQPQKVSSAVADAVNTEVNSNATDAIAAYGNALGELNAIGSSQLQTGDIIQWEHGSAIIACKGNDAYMIVNGDYKPLDPHSPPSGPYGSFQGFFRPDAAEIQGSERANENLQPAAAVTTGTPPAPGTTTRRV</sequence>
<feature type="region of interest" description="Disordered" evidence="1">
    <location>
        <begin position="1"/>
        <end position="22"/>
    </location>
</feature>
<accession>A0A846XUM1</accession>
<feature type="compositionally biased region" description="Basic and acidic residues" evidence="1">
    <location>
        <begin position="319"/>
        <end position="360"/>
    </location>
</feature>
<dbReference type="RefSeq" id="WP_067868253.1">
    <property type="nucleotide sequence ID" value="NZ_JAAXOP010000002.1"/>
</dbReference>
<protein>
    <submittedName>
        <fullName evidence="2">Uncharacterized protein</fullName>
    </submittedName>
</protein>
<feature type="compositionally biased region" description="Low complexity" evidence="1">
    <location>
        <begin position="705"/>
        <end position="724"/>
    </location>
</feature>
<feature type="compositionally biased region" description="Acidic residues" evidence="1">
    <location>
        <begin position="412"/>
        <end position="424"/>
    </location>
</feature>
<evidence type="ECO:0000313" key="3">
    <source>
        <dbReference type="Proteomes" id="UP000565711"/>
    </source>
</evidence>
<gene>
    <name evidence="2" type="ORF">HGA08_04295</name>
</gene>
<feature type="compositionally biased region" description="Gly residues" evidence="1">
    <location>
        <begin position="514"/>
        <end position="524"/>
    </location>
</feature>
<evidence type="ECO:0000256" key="1">
    <source>
        <dbReference type="SAM" id="MobiDB-lite"/>
    </source>
</evidence>
<feature type="compositionally biased region" description="Basic and acidic residues" evidence="1">
    <location>
        <begin position="394"/>
        <end position="411"/>
    </location>
</feature>
<feature type="compositionally biased region" description="Polar residues" evidence="1">
    <location>
        <begin position="547"/>
        <end position="579"/>
    </location>
</feature>
<reference evidence="2 3" key="1">
    <citation type="submission" date="2020-04" db="EMBL/GenBank/DDBJ databases">
        <title>MicrobeNet Type strains.</title>
        <authorList>
            <person name="Nicholson A.C."/>
        </authorList>
    </citation>
    <scope>NUCLEOTIDE SEQUENCE [LARGE SCALE GENOMIC DNA]</scope>
    <source>
        <strain evidence="2 3">JCM 12354</strain>
    </source>
</reference>
<dbReference type="Proteomes" id="UP000565711">
    <property type="component" value="Unassembled WGS sequence"/>
</dbReference>